<evidence type="ECO:0000313" key="1">
    <source>
        <dbReference type="EMBL" id="SVB51597.1"/>
    </source>
</evidence>
<sequence>MWSEKHCGTTSSYGESEPFDYLSDYFLVPTTRPDYAAGLVNNAVLAVIRTL</sequence>
<dbReference type="AlphaFoldDB" id="A0A382EP08"/>
<dbReference type="EMBL" id="UINC01045169">
    <property type="protein sequence ID" value="SVB51597.1"/>
    <property type="molecule type" value="Genomic_DNA"/>
</dbReference>
<name>A0A382EP08_9ZZZZ</name>
<reference evidence="1" key="1">
    <citation type="submission" date="2018-05" db="EMBL/GenBank/DDBJ databases">
        <authorList>
            <person name="Lanie J.A."/>
            <person name="Ng W.-L."/>
            <person name="Kazmierczak K.M."/>
            <person name="Andrzejewski T.M."/>
            <person name="Davidsen T.M."/>
            <person name="Wayne K.J."/>
            <person name="Tettelin H."/>
            <person name="Glass J.I."/>
            <person name="Rusch D."/>
            <person name="Podicherti R."/>
            <person name="Tsui H.-C.T."/>
            <person name="Winkler M.E."/>
        </authorList>
    </citation>
    <scope>NUCLEOTIDE SEQUENCE</scope>
</reference>
<protein>
    <submittedName>
        <fullName evidence="1">Uncharacterized protein</fullName>
    </submittedName>
</protein>
<gene>
    <name evidence="1" type="ORF">METZ01_LOCUS204451</name>
</gene>
<organism evidence="1">
    <name type="scientific">marine metagenome</name>
    <dbReference type="NCBI Taxonomy" id="408172"/>
    <lineage>
        <taxon>unclassified sequences</taxon>
        <taxon>metagenomes</taxon>
        <taxon>ecological metagenomes</taxon>
    </lineage>
</organism>
<proteinExistence type="predicted"/>
<accession>A0A382EP08</accession>